<dbReference type="OrthoDB" id="28939at2759"/>
<feature type="region of interest" description="Disordered" evidence="1">
    <location>
        <begin position="1"/>
        <end position="21"/>
    </location>
</feature>
<evidence type="ECO:0000313" key="2">
    <source>
        <dbReference type="EMBL" id="EGF82326.1"/>
    </source>
</evidence>
<dbReference type="InterPro" id="IPR009563">
    <property type="entry name" value="SSSCA1"/>
</dbReference>
<accession>F4NXB1</accession>
<dbReference type="AlphaFoldDB" id="F4NXB1"/>
<proteinExistence type="predicted"/>
<dbReference type="RefSeq" id="XP_006676878.1">
    <property type="nucleotide sequence ID" value="XM_006676815.1"/>
</dbReference>
<dbReference type="Proteomes" id="UP000007241">
    <property type="component" value="Unassembled WGS sequence"/>
</dbReference>
<dbReference type="GeneID" id="18242491"/>
<feature type="compositionally biased region" description="Polar residues" evidence="1">
    <location>
        <begin position="1"/>
        <end position="12"/>
    </location>
</feature>
<evidence type="ECO:0008006" key="4">
    <source>
        <dbReference type="Google" id="ProtNLM"/>
    </source>
</evidence>
<dbReference type="PANTHER" id="PTHR16537:SF1">
    <property type="entry name" value="PROTEIN ZNRD2"/>
    <property type="match status" value="1"/>
</dbReference>
<protein>
    <recommendedName>
        <fullName evidence="4">Sjoegren syndrome/scleroderma autoantigen 1</fullName>
    </recommendedName>
</protein>
<dbReference type="Pfam" id="PF06677">
    <property type="entry name" value="Auto_anti-p27"/>
    <property type="match status" value="2"/>
</dbReference>
<dbReference type="HOGENOM" id="CLU_069689_0_0_1"/>
<dbReference type="STRING" id="684364.F4NXB1"/>
<reference evidence="2 3" key="1">
    <citation type="submission" date="2009-12" db="EMBL/GenBank/DDBJ databases">
        <title>The draft genome of Batrachochytrium dendrobatidis.</title>
        <authorList>
            <consortium name="US DOE Joint Genome Institute (JGI-PGF)"/>
            <person name="Kuo A."/>
            <person name="Salamov A."/>
            <person name="Schmutz J."/>
            <person name="Lucas S."/>
            <person name="Pitluck S."/>
            <person name="Rosenblum E."/>
            <person name="Stajich J."/>
            <person name="Eisen M."/>
            <person name="Grigoriev I.V."/>
        </authorList>
    </citation>
    <scope>NUCLEOTIDE SEQUENCE [LARGE SCALE GENOMIC DNA]</scope>
    <source>
        <strain evidence="3">JAM81 / FGSC 10211</strain>
    </source>
</reference>
<evidence type="ECO:0000256" key="1">
    <source>
        <dbReference type="SAM" id="MobiDB-lite"/>
    </source>
</evidence>
<dbReference type="EMBL" id="GL882880">
    <property type="protein sequence ID" value="EGF82326.1"/>
    <property type="molecule type" value="Genomic_DNA"/>
</dbReference>
<gene>
    <name evidence="2" type="ORF">BATDEDRAFT_86578</name>
</gene>
<name>F4NXB1_BATDJ</name>
<dbReference type="InParanoid" id="F4NXB1"/>
<dbReference type="OMA" id="VCPLANC"/>
<dbReference type="InterPro" id="IPR051888">
    <property type="entry name" value="UPF0148_domain"/>
</dbReference>
<organism evidence="2 3">
    <name type="scientific">Batrachochytrium dendrobatidis (strain JAM81 / FGSC 10211)</name>
    <name type="common">Frog chytrid fungus</name>
    <dbReference type="NCBI Taxonomy" id="684364"/>
    <lineage>
        <taxon>Eukaryota</taxon>
        <taxon>Fungi</taxon>
        <taxon>Fungi incertae sedis</taxon>
        <taxon>Chytridiomycota</taxon>
        <taxon>Chytridiomycota incertae sedis</taxon>
        <taxon>Chytridiomycetes</taxon>
        <taxon>Rhizophydiales</taxon>
        <taxon>Rhizophydiales incertae sedis</taxon>
        <taxon>Batrachochytrium</taxon>
    </lineage>
</organism>
<keyword evidence="3" id="KW-1185">Reference proteome</keyword>
<dbReference type="PANTHER" id="PTHR16537">
    <property type="entry name" value="SJOEGREN SYNDROME/SCLERODERMA AUTOANTIGEN 1"/>
    <property type="match status" value="1"/>
</dbReference>
<sequence length="283" mass="31404">MTTASISASADSYMNGADRRQEGSRRMGTYMLTGWVLMNDMCSNKGCNLPVFRNKERTKTVCCMCDDPHSPILPVISQPAASQLTNKDSISMVHQAQDKQTSDSITLTEEEEMELLAAMDERHEVDRSTEQDREQSERASDLIGQKMLQGWTLLQNVCRSCPGIPLVRNRQNQTLCVICEQSGDELDDIAEPIHVKPESVAMDQDDPICGQKRSFEKILTVSPTPHVHSDSVNNPFQNTANALTDKVIQLSIKLETTTNVQAITAIADAISSCMRAIELLSRD</sequence>
<evidence type="ECO:0000313" key="3">
    <source>
        <dbReference type="Proteomes" id="UP000007241"/>
    </source>
</evidence>